<name>A0A2T2X6K4_9FIRM</name>
<organism evidence="4 5">
    <name type="scientific">Sulfobacillus benefaciens</name>
    <dbReference type="NCBI Taxonomy" id="453960"/>
    <lineage>
        <taxon>Bacteria</taxon>
        <taxon>Bacillati</taxon>
        <taxon>Bacillota</taxon>
        <taxon>Clostridia</taxon>
        <taxon>Eubacteriales</taxon>
        <taxon>Clostridiales Family XVII. Incertae Sedis</taxon>
        <taxon>Sulfobacillus</taxon>
    </lineage>
</organism>
<dbReference type="Proteomes" id="UP000242699">
    <property type="component" value="Unassembled WGS sequence"/>
</dbReference>
<protein>
    <recommendedName>
        <fullName evidence="3">Flagellar motor switch protein FliN-like C-terminal domain-containing protein</fullName>
    </recommendedName>
</protein>
<dbReference type="InterPro" id="IPR001172">
    <property type="entry name" value="FliN_T3SS_HrcQb"/>
</dbReference>
<evidence type="ECO:0000259" key="3">
    <source>
        <dbReference type="Pfam" id="PF01052"/>
    </source>
</evidence>
<proteinExistence type="inferred from homology"/>
<evidence type="ECO:0000313" key="5">
    <source>
        <dbReference type="Proteomes" id="UP000242699"/>
    </source>
</evidence>
<dbReference type="Pfam" id="PF01052">
    <property type="entry name" value="FliMN_C"/>
    <property type="match status" value="1"/>
</dbReference>
<feature type="region of interest" description="Disordered" evidence="2">
    <location>
        <begin position="18"/>
        <end position="62"/>
    </location>
</feature>
<dbReference type="PANTHER" id="PTHR30034:SF5">
    <property type="entry name" value="SECRETION SYSTEM APPARATUS PROTEIN SSAQ"/>
    <property type="match status" value="1"/>
</dbReference>
<dbReference type="AlphaFoldDB" id="A0A2T2X6K4"/>
<dbReference type="GO" id="GO:0071978">
    <property type="term" value="P:bacterial-type flagellum-dependent swarming motility"/>
    <property type="evidence" value="ECO:0007669"/>
    <property type="project" value="TreeGrafter"/>
</dbReference>
<dbReference type="InterPro" id="IPR001543">
    <property type="entry name" value="FliN-like_C"/>
</dbReference>
<comment type="similarity">
    <text evidence="1">Belongs to the FliN/MopA/SpaO family.</text>
</comment>
<dbReference type="Gene3D" id="2.30.330.10">
    <property type="entry name" value="SpoA-like"/>
    <property type="match status" value="1"/>
</dbReference>
<reference evidence="4 5" key="1">
    <citation type="journal article" date="2014" name="BMC Genomics">
        <title>Comparison of environmental and isolate Sulfobacillus genomes reveals diverse carbon, sulfur, nitrogen, and hydrogen metabolisms.</title>
        <authorList>
            <person name="Justice N.B."/>
            <person name="Norman A."/>
            <person name="Brown C.T."/>
            <person name="Singh A."/>
            <person name="Thomas B.C."/>
            <person name="Banfield J.F."/>
        </authorList>
    </citation>
    <scope>NUCLEOTIDE SEQUENCE [LARGE SCALE GENOMIC DNA]</scope>
    <source>
        <strain evidence="4">AMDSBA1</strain>
    </source>
</reference>
<dbReference type="PANTHER" id="PTHR30034">
    <property type="entry name" value="FLAGELLAR MOTOR SWITCH PROTEIN FLIM"/>
    <property type="match status" value="1"/>
</dbReference>
<feature type="domain" description="Flagellar motor switch protein FliN-like C-terminal" evidence="3">
    <location>
        <begin position="80"/>
        <end position="147"/>
    </location>
</feature>
<evidence type="ECO:0000256" key="2">
    <source>
        <dbReference type="SAM" id="MobiDB-lite"/>
    </source>
</evidence>
<sequence>MSDQPLSQDEIDKLLQAVLSSKENEKAAEPEPPSLVKRSEASYTATETPVKEKVRKAPAPDDEYRRRVADSLREKWAPLGELQLHFTAQIGTASLNVGEVLQLGVGSRVSLKTRWVEPLVLRLNGQVVGYGRVVLVGNKFGVEVTRWGRIG</sequence>
<dbReference type="GO" id="GO:0003774">
    <property type="term" value="F:cytoskeletal motor activity"/>
    <property type="evidence" value="ECO:0007669"/>
    <property type="project" value="InterPro"/>
</dbReference>
<evidence type="ECO:0000256" key="1">
    <source>
        <dbReference type="ARBA" id="ARBA00009226"/>
    </source>
</evidence>
<dbReference type="SUPFAM" id="SSF101801">
    <property type="entry name" value="Surface presentation of antigens (SPOA)"/>
    <property type="match status" value="1"/>
</dbReference>
<dbReference type="EMBL" id="PXYT01000013">
    <property type="protein sequence ID" value="PSR30105.1"/>
    <property type="molecule type" value="Genomic_DNA"/>
</dbReference>
<evidence type="ECO:0000313" key="4">
    <source>
        <dbReference type="EMBL" id="PSR30105.1"/>
    </source>
</evidence>
<accession>A0A2T2X6K4</accession>
<dbReference type="GO" id="GO:0050918">
    <property type="term" value="P:positive chemotaxis"/>
    <property type="evidence" value="ECO:0007669"/>
    <property type="project" value="TreeGrafter"/>
</dbReference>
<gene>
    <name evidence="4" type="ORF">C7B43_07435</name>
</gene>
<dbReference type="GO" id="GO:0009425">
    <property type="term" value="C:bacterial-type flagellum basal body"/>
    <property type="evidence" value="ECO:0007669"/>
    <property type="project" value="InterPro"/>
</dbReference>
<dbReference type="PRINTS" id="PR00956">
    <property type="entry name" value="FLGMOTORFLIN"/>
</dbReference>
<dbReference type="InterPro" id="IPR036429">
    <property type="entry name" value="SpoA-like_sf"/>
</dbReference>
<comment type="caution">
    <text evidence="4">The sequence shown here is derived from an EMBL/GenBank/DDBJ whole genome shotgun (WGS) entry which is preliminary data.</text>
</comment>